<evidence type="ECO:0000256" key="6">
    <source>
        <dbReference type="ARBA" id="ARBA00022842"/>
    </source>
</evidence>
<dbReference type="GO" id="GO:0005525">
    <property type="term" value="F:GTP binding"/>
    <property type="evidence" value="ECO:0007669"/>
    <property type="project" value="UniProtKB-UniRule"/>
</dbReference>
<dbReference type="GO" id="GO:0046872">
    <property type="term" value="F:metal ion binding"/>
    <property type="evidence" value="ECO:0007669"/>
    <property type="project" value="UniProtKB-KW"/>
</dbReference>
<gene>
    <name evidence="10" type="primary">engB</name>
    <name evidence="12" type="ORF">SpAn4DRAFT_2904</name>
</gene>
<keyword evidence="7 10" id="KW-0342">GTP-binding</keyword>
<dbReference type="Pfam" id="PF01926">
    <property type="entry name" value="MMR_HSR1"/>
    <property type="match status" value="1"/>
</dbReference>
<dbReference type="InterPro" id="IPR030393">
    <property type="entry name" value="G_ENGB_dom"/>
</dbReference>
<keyword evidence="8 10" id="KW-0717">Septation</keyword>
<dbReference type="HAMAP" id="MF_00321">
    <property type="entry name" value="GTPase_EngB"/>
    <property type="match status" value="1"/>
</dbReference>
<sequence length="212" mass="23631">MSDTASFTIIKANYVATAVNSSQYPAGDLTEIAFIGRSNVGKSSLINSLCRYNGLARTSCTPGKTQTINYFSLTGKLPDESRLEFMLVDLPGYGYAKRAQTARANWSKFIEEYWLTSPRLKLVCQLIDLRHPPMESDCNVYRWLVAHGLTVQVVATKADKISKSHILKHSQEIYKGIDMLNLNPEGRVLPYSIVSGAGRNELLDVIKNILLK</sequence>
<evidence type="ECO:0000256" key="3">
    <source>
        <dbReference type="ARBA" id="ARBA00022618"/>
    </source>
</evidence>
<dbReference type="InterPro" id="IPR019987">
    <property type="entry name" value="GTP-bd_ribosome_bio_YsxC"/>
</dbReference>
<keyword evidence="13" id="KW-1185">Reference proteome</keyword>
<protein>
    <recommendedName>
        <fullName evidence="10">Probable GTP-binding protein EngB</fullName>
    </recommendedName>
</protein>
<dbReference type="PROSITE" id="PS51706">
    <property type="entry name" value="G_ENGB"/>
    <property type="match status" value="1"/>
</dbReference>
<dbReference type="InterPro" id="IPR006073">
    <property type="entry name" value="GTP-bd"/>
</dbReference>
<dbReference type="CDD" id="cd01876">
    <property type="entry name" value="YihA_EngB"/>
    <property type="match status" value="1"/>
</dbReference>
<dbReference type="Proteomes" id="UP000049855">
    <property type="component" value="Unassembled WGS sequence"/>
</dbReference>
<dbReference type="AlphaFoldDB" id="A0A0U1L0J3"/>
<keyword evidence="6" id="KW-0460">Magnesium</keyword>
<evidence type="ECO:0000256" key="2">
    <source>
        <dbReference type="ARBA" id="ARBA00009638"/>
    </source>
</evidence>
<proteinExistence type="inferred from homology"/>
<comment type="function">
    <text evidence="10">Necessary for normal cell division and for the maintenance of normal septation.</text>
</comment>
<dbReference type="SUPFAM" id="SSF52540">
    <property type="entry name" value="P-loop containing nucleoside triphosphate hydrolases"/>
    <property type="match status" value="1"/>
</dbReference>
<evidence type="ECO:0000256" key="7">
    <source>
        <dbReference type="ARBA" id="ARBA00023134"/>
    </source>
</evidence>
<evidence type="ECO:0000313" key="12">
    <source>
        <dbReference type="EMBL" id="CQR72444.1"/>
    </source>
</evidence>
<dbReference type="RefSeq" id="WP_021167158.1">
    <property type="nucleotide sequence ID" value="NZ_CTRP01000010.1"/>
</dbReference>
<dbReference type="NCBIfam" id="TIGR03598">
    <property type="entry name" value="GTPase_YsxC"/>
    <property type="match status" value="1"/>
</dbReference>
<evidence type="ECO:0000256" key="1">
    <source>
        <dbReference type="ARBA" id="ARBA00001946"/>
    </source>
</evidence>
<dbReference type="GO" id="GO:0005829">
    <property type="term" value="C:cytosol"/>
    <property type="evidence" value="ECO:0007669"/>
    <property type="project" value="TreeGrafter"/>
</dbReference>
<evidence type="ECO:0000256" key="8">
    <source>
        <dbReference type="ARBA" id="ARBA00023210"/>
    </source>
</evidence>
<evidence type="ECO:0000256" key="4">
    <source>
        <dbReference type="ARBA" id="ARBA00022723"/>
    </source>
</evidence>
<evidence type="ECO:0000256" key="5">
    <source>
        <dbReference type="ARBA" id="ARBA00022741"/>
    </source>
</evidence>
<keyword evidence="9 10" id="KW-0131">Cell cycle</keyword>
<comment type="cofactor">
    <cofactor evidence="1">
        <name>Mg(2+)</name>
        <dbReference type="ChEBI" id="CHEBI:18420"/>
    </cofactor>
</comment>
<dbReference type="EMBL" id="CTRP01000010">
    <property type="protein sequence ID" value="CQR72444.1"/>
    <property type="molecule type" value="Genomic_DNA"/>
</dbReference>
<dbReference type="Gene3D" id="3.40.50.300">
    <property type="entry name" value="P-loop containing nucleotide triphosphate hydrolases"/>
    <property type="match status" value="1"/>
</dbReference>
<evidence type="ECO:0000259" key="11">
    <source>
        <dbReference type="PROSITE" id="PS51706"/>
    </source>
</evidence>
<dbReference type="InterPro" id="IPR027417">
    <property type="entry name" value="P-loop_NTPase"/>
</dbReference>
<dbReference type="PANTHER" id="PTHR11649">
    <property type="entry name" value="MSS1/TRME-RELATED GTP-BINDING PROTEIN"/>
    <property type="match status" value="1"/>
</dbReference>
<reference evidence="13" key="1">
    <citation type="submission" date="2015-03" db="EMBL/GenBank/DDBJ databases">
        <authorList>
            <person name="Nijsse Bart"/>
        </authorList>
    </citation>
    <scope>NUCLEOTIDE SEQUENCE [LARGE SCALE GENOMIC DNA]</scope>
</reference>
<comment type="similarity">
    <text evidence="2 10">Belongs to the TRAFAC class TrmE-Era-EngA-EngB-Septin-like GTPase superfamily. EngB GTPase family.</text>
</comment>
<keyword evidence="4" id="KW-0479">Metal-binding</keyword>
<evidence type="ECO:0000256" key="10">
    <source>
        <dbReference type="HAMAP-Rule" id="MF_00321"/>
    </source>
</evidence>
<evidence type="ECO:0000256" key="9">
    <source>
        <dbReference type="ARBA" id="ARBA00023306"/>
    </source>
</evidence>
<dbReference type="PANTHER" id="PTHR11649:SF13">
    <property type="entry name" value="ENGB-TYPE G DOMAIN-CONTAINING PROTEIN"/>
    <property type="match status" value="1"/>
</dbReference>
<keyword evidence="3 10" id="KW-0132">Cell division</keyword>
<name>A0A0U1L0J3_9FIRM</name>
<evidence type="ECO:0000313" key="13">
    <source>
        <dbReference type="Proteomes" id="UP000049855"/>
    </source>
</evidence>
<keyword evidence="5 10" id="KW-0547">Nucleotide-binding</keyword>
<feature type="domain" description="EngB-type G" evidence="11">
    <location>
        <begin position="28"/>
        <end position="212"/>
    </location>
</feature>
<organism evidence="12 13">
    <name type="scientific">Sporomusa ovata</name>
    <dbReference type="NCBI Taxonomy" id="2378"/>
    <lineage>
        <taxon>Bacteria</taxon>
        <taxon>Bacillati</taxon>
        <taxon>Bacillota</taxon>
        <taxon>Negativicutes</taxon>
        <taxon>Selenomonadales</taxon>
        <taxon>Sporomusaceae</taxon>
        <taxon>Sporomusa</taxon>
    </lineage>
</organism>
<dbReference type="GO" id="GO:0000917">
    <property type="term" value="P:division septum assembly"/>
    <property type="evidence" value="ECO:0007669"/>
    <property type="project" value="UniProtKB-KW"/>
</dbReference>
<accession>A0A0U1L0J3</accession>